<dbReference type="Gene3D" id="3.30.420.40">
    <property type="match status" value="2"/>
</dbReference>
<dbReference type="PANTHER" id="PTHR14187">
    <property type="entry name" value="ALPHA KINASE/ELONGATION FACTOR 2 KINASE"/>
    <property type="match status" value="1"/>
</dbReference>
<dbReference type="Pfam" id="PF00012">
    <property type="entry name" value="HSP70"/>
    <property type="match status" value="1"/>
</dbReference>
<name>A0A6A6BZ20_ZASCE</name>
<dbReference type="Gene3D" id="3.90.640.10">
    <property type="entry name" value="Actin, Chain A, domain 4"/>
    <property type="match status" value="1"/>
</dbReference>
<dbReference type="GO" id="GO:0005524">
    <property type="term" value="F:ATP binding"/>
    <property type="evidence" value="ECO:0007669"/>
    <property type="project" value="UniProtKB-KW"/>
</dbReference>
<dbReference type="Proteomes" id="UP000799537">
    <property type="component" value="Unassembled WGS sequence"/>
</dbReference>
<dbReference type="InterPro" id="IPR013126">
    <property type="entry name" value="Hsp_70_fam"/>
</dbReference>
<keyword evidence="1" id="KW-0547">Nucleotide-binding</keyword>
<evidence type="ECO:0000256" key="3">
    <source>
        <dbReference type="SAM" id="MobiDB-lite"/>
    </source>
</evidence>
<dbReference type="AlphaFoldDB" id="A0A6A6BZ20"/>
<evidence type="ECO:0000313" key="4">
    <source>
        <dbReference type="EMBL" id="KAF2160047.1"/>
    </source>
</evidence>
<sequence length="624" mass="68927">MPPPAPSTGTHKIVVAVDFGTTFTGISWVSTDGAHVKVLDDVHCINDWPGPGRDGDYSWKTPTRIAYADDGNPTLSTNAWGYEVLPRMKSYAWMKLLLDPAVATKYDDPSLELTQGEGVLSKPFNKTPVDICADFLTEVARFAYESLAKRISPELLKASPLDFWFTVPAVWSDKAKHDTLRAAQKAAKQAKLSAHPDSHVFLIQEPEAAAVAALSALTQGGSSQHVDVGDSVLVCDGGGGTVDLTSYEITAITPKLAFRELIVGNGGKCGSTYIDREFIKWMEARFGKAYTMLSWDKRGPASRLMKDFEGHKRDFGKSQDVRRVFELQLFMKNASDSQLYDEDEGIVRLQYVELKRMFDTVVDKIKALLQSQLDSERRQTGKVTIKTILLVGGFGDSTYLNSVLREWCERRGLRLICPEHPQSAIVRGAAFSGLHSIQPASRRARFHYGFTHHEAFDPMRHKKKDRFIWDWDGTARGAGNMGWPLGKGDVVNESTEIETSYYRTVYEDSSSEPCLSDIYISDLDDAPYNVRHAGVRKLATISIDMSNVDLSGYQSRVVNGRILRQVELKYKVQFGHRRGVLLFLVSADGKDIGNATVTFDGQSAAPAMSGPGGNGGSSPLCAMQ</sequence>
<dbReference type="InterPro" id="IPR043129">
    <property type="entry name" value="ATPase_NBD"/>
</dbReference>
<reference evidence="4" key="1">
    <citation type="journal article" date="2020" name="Stud. Mycol.">
        <title>101 Dothideomycetes genomes: a test case for predicting lifestyles and emergence of pathogens.</title>
        <authorList>
            <person name="Haridas S."/>
            <person name="Albert R."/>
            <person name="Binder M."/>
            <person name="Bloem J."/>
            <person name="Labutti K."/>
            <person name="Salamov A."/>
            <person name="Andreopoulos B."/>
            <person name="Baker S."/>
            <person name="Barry K."/>
            <person name="Bills G."/>
            <person name="Bluhm B."/>
            <person name="Cannon C."/>
            <person name="Castanera R."/>
            <person name="Culley D."/>
            <person name="Daum C."/>
            <person name="Ezra D."/>
            <person name="Gonzalez J."/>
            <person name="Henrissat B."/>
            <person name="Kuo A."/>
            <person name="Liang C."/>
            <person name="Lipzen A."/>
            <person name="Lutzoni F."/>
            <person name="Magnuson J."/>
            <person name="Mondo S."/>
            <person name="Nolan M."/>
            <person name="Ohm R."/>
            <person name="Pangilinan J."/>
            <person name="Park H.-J."/>
            <person name="Ramirez L."/>
            <person name="Alfaro M."/>
            <person name="Sun H."/>
            <person name="Tritt A."/>
            <person name="Yoshinaga Y."/>
            <person name="Zwiers L.-H."/>
            <person name="Turgeon B."/>
            <person name="Goodwin S."/>
            <person name="Spatafora J."/>
            <person name="Crous P."/>
            <person name="Grigoriev I."/>
        </authorList>
    </citation>
    <scope>NUCLEOTIDE SEQUENCE</scope>
    <source>
        <strain evidence="4">ATCC 36951</strain>
    </source>
</reference>
<accession>A0A6A6BZ20</accession>
<evidence type="ECO:0000256" key="1">
    <source>
        <dbReference type="ARBA" id="ARBA00022741"/>
    </source>
</evidence>
<dbReference type="SUPFAM" id="SSF53067">
    <property type="entry name" value="Actin-like ATPase domain"/>
    <property type="match status" value="2"/>
</dbReference>
<dbReference type="RefSeq" id="XP_033660936.1">
    <property type="nucleotide sequence ID" value="XM_033814426.1"/>
</dbReference>
<gene>
    <name evidence="4" type="ORF">M409DRAFT_60305</name>
</gene>
<evidence type="ECO:0000256" key="2">
    <source>
        <dbReference type="ARBA" id="ARBA00022840"/>
    </source>
</evidence>
<dbReference type="GO" id="GO:0140662">
    <property type="term" value="F:ATP-dependent protein folding chaperone"/>
    <property type="evidence" value="ECO:0007669"/>
    <property type="project" value="InterPro"/>
</dbReference>
<dbReference type="CDD" id="cd10170">
    <property type="entry name" value="ASKHA_NBD_HSP70"/>
    <property type="match status" value="1"/>
</dbReference>
<evidence type="ECO:0000313" key="5">
    <source>
        <dbReference type="Proteomes" id="UP000799537"/>
    </source>
</evidence>
<proteinExistence type="predicted"/>
<dbReference type="PANTHER" id="PTHR14187:SF81">
    <property type="entry name" value="HSP70 FAMILY PROTEIN (AFU_ORTHOLOGUE AFUA_4G14040)"/>
    <property type="match status" value="1"/>
</dbReference>
<feature type="region of interest" description="Disordered" evidence="3">
    <location>
        <begin position="603"/>
        <end position="624"/>
    </location>
</feature>
<keyword evidence="2" id="KW-0067">ATP-binding</keyword>
<dbReference type="GeneID" id="54567698"/>
<dbReference type="OrthoDB" id="2963168at2759"/>
<organism evidence="4 5">
    <name type="scientific">Zasmidium cellare ATCC 36951</name>
    <dbReference type="NCBI Taxonomy" id="1080233"/>
    <lineage>
        <taxon>Eukaryota</taxon>
        <taxon>Fungi</taxon>
        <taxon>Dikarya</taxon>
        <taxon>Ascomycota</taxon>
        <taxon>Pezizomycotina</taxon>
        <taxon>Dothideomycetes</taxon>
        <taxon>Dothideomycetidae</taxon>
        <taxon>Mycosphaerellales</taxon>
        <taxon>Mycosphaerellaceae</taxon>
        <taxon>Zasmidium</taxon>
    </lineage>
</organism>
<protein>
    <submittedName>
        <fullName evidence="4">Uncharacterized protein</fullName>
    </submittedName>
</protein>
<dbReference type="EMBL" id="ML993630">
    <property type="protein sequence ID" value="KAF2160047.1"/>
    <property type="molecule type" value="Genomic_DNA"/>
</dbReference>
<keyword evidence="5" id="KW-1185">Reference proteome</keyword>